<keyword evidence="2" id="KW-0963">Cytoplasm</keyword>
<sequence>MPGEGAAGAAGGGSGRAAEVRLYVDFMSQPSRCVVIFSRVNGLPVEVRPIFIHKGETRSPAYLALNPLGKVPLLEDTAAAASSSSGPGPGPAAAAGGAGGSCVLRLPESAAIMSYLADRFPGRVAEHWFPRSDLAHRARVEAALHWYQGNIRAGAAKLSFHKVIAKRLGVPSDERVALDALKTLQLALSALQDVWLGGGVRRFMTGELPCAADLLACCELEQLRMLRAVEHGTDMEALMAPYPQVLAWQQRVRDATSPHYAQVHRVLMAAVAQKAAPAGSGAVAGAGAGGAGGGAAQSKL</sequence>
<dbReference type="ExpressionAtlas" id="A0A2K3DS20">
    <property type="expression patterns" value="baseline"/>
</dbReference>
<dbReference type="PaxDb" id="3055-EDP07194"/>
<dbReference type="GO" id="GO:0004364">
    <property type="term" value="F:glutathione transferase activity"/>
    <property type="evidence" value="ECO:0000318"/>
    <property type="project" value="GO_Central"/>
</dbReference>
<dbReference type="Gene3D" id="1.20.1050.10">
    <property type="match status" value="1"/>
</dbReference>
<keyword evidence="6" id="KW-1185">Reference proteome</keyword>
<feature type="domain" description="GST C-terminal" evidence="4">
    <location>
        <begin position="133"/>
        <end position="278"/>
    </location>
</feature>
<dbReference type="PROSITE" id="PS50405">
    <property type="entry name" value="GST_CTER"/>
    <property type="match status" value="1"/>
</dbReference>
<dbReference type="GeneID" id="5726488"/>
<protein>
    <recommendedName>
        <fullName evidence="7">Glutathione S-transferase</fullName>
    </recommendedName>
</protein>
<dbReference type="InterPro" id="IPR004045">
    <property type="entry name" value="Glutathione_S-Trfase_N"/>
</dbReference>
<dbReference type="InterPro" id="IPR010987">
    <property type="entry name" value="Glutathione-S-Trfase_C-like"/>
</dbReference>
<dbReference type="STRING" id="3055.A0A2K3DS20"/>
<dbReference type="GO" id="GO:0006749">
    <property type="term" value="P:glutathione metabolic process"/>
    <property type="evidence" value="ECO:0000318"/>
    <property type="project" value="GO_Central"/>
</dbReference>
<dbReference type="Gramene" id="PNW83335">
    <property type="protein sequence ID" value="PNW83335"/>
    <property type="gene ID" value="CHLRE_05g247550v5"/>
</dbReference>
<dbReference type="PANTHER" id="PTHR43917">
    <property type="match status" value="1"/>
</dbReference>
<accession>A0A2K3DS20</accession>
<evidence type="ECO:0000259" key="3">
    <source>
        <dbReference type="PROSITE" id="PS50404"/>
    </source>
</evidence>
<dbReference type="OrthoDB" id="422574at2759"/>
<gene>
    <name evidence="5" type="ORF">CHLRE_05g247550v5</name>
</gene>
<evidence type="ECO:0000256" key="1">
    <source>
        <dbReference type="ARBA" id="ARBA00004496"/>
    </source>
</evidence>
<dbReference type="PANTHER" id="PTHR43917:SF8">
    <property type="entry name" value="GH16740P-RELATED"/>
    <property type="match status" value="1"/>
</dbReference>
<dbReference type="InterPro" id="IPR036282">
    <property type="entry name" value="Glutathione-S-Trfase_C_sf"/>
</dbReference>
<dbReference type="PROSITE" id="PS50404">
    <property type="entry name" value="GST_NTER"/>
    <property type="match status" value="1"/>
</dbReference>
<dbReference type="SFLD" id="SFLDS00019">
    <property type="entry name" value="Glutathione_Transferase_(cytos"/>
    <property type="match status" value="1"/>
</dbReference>
<proteinExistence type="predicted"/>
<dbReference type="EMBL" id="CM008966">
    <property type="protein sequence ID" value="PNW83335.1"/>
    <property type="molecule type" value="Genomic_DNA"/>
</dbReference>
<dbReference type="RefSeq" id="XP_042924609.1">
    <property type="nucleotide sequence ID" value="XM_043062540.1"/>
</dbReference>
<organism evidence="5 6">
    <name type="scientific">Chlamydomonas reinhardtii</name>
    <name type="common">Chlamydomonas smithii</name>
    <dbReference type="NCBI Taxonomy" id="3055"/>
    <lineage>
        <taxon>Eukaryota</taxon>
        <taxon>Viridiplantae</taxon>
        <taxon>Chlorophyta</taxon>
        <taxon>core chlorophytes</taxon>
        <taxon>Chlorophyceae</taxon>
        <taxon>CS clade</taxon>
        <taxon>Chlamydomonadales</taxon>
        <taxon>Chlamydomonadaceae</taxon>
        <taxon>Chlamydomonas</taxon>
    </lineage>
</organism>
<dbReference type="SUPFAM" id="SSF47616">
    <property type="entry name" value="GST C-terminal domain-like"/>
    <property type="match status" value="1"/>
</dbReference>
<dbReference type="InterPro" id="IPR040079">
    <property type="entry name" value="Glutathione_S-Trfase"/>
</dbReference>
<dbReference type="FunFam" id="1.20.1050.10:FF:000177">
    <property type="entry name" value="Predicted protein"/>
    <property type="match status" value="1"/>
</dbReference>
<dbReference type="FunCoup" id="A0A2K3DS20">
    <property type="interactions" value="683"/>
</dbReference>
<evidence type="ECO:0000256" key="2">
    <source>
        <dbReference type="ARBA" id="ARBA00022490"/>
    </source>
</evidence>
<comment type="subcellular location">
    <subcellularLocation>
        <location evidence="1">Cytoplasm</location>
    </subcellularLocation>
</comment>
<evidence type="ECO:0008006" key="7">
    <source>
        <dbReference type="Google" id="ProtNLM"/>
    </source>
</evidence>
<dbReference type="SFLD" id="SFLDG00358">
    <property type="entry name" value="Main_(cytGST)"/>
    <property type="match status" value="1"/>
</dbReference>
<evidence type="ECO:0000313" key="5">
    <source>
        <dbReference type="EMBL" id="PNW83335.1"/>
    </source>
</evidence>
<dbReference type="InParanoid" id="A0A2K3DS20"/>
<dbReference type="AlphaFoldDB" id="A0A2K3DS20"/>
<dbReference type="SUPFAM" id="SSF52833">
    <property type="entry name" value="Thioredoxin-like"/>
    <property type="match status" value="1"/>
</dbReference>
<dbReference type="GO" id="GO:0005737">
    <property type="term" value="C:cytoplasm"/>
    <property type="evidence" value="ECO:0000318"/>
    <property type="project" value="GO_Central"/>
</dbReference>
<evidence type="ECO:0000259" key="4">
    <source>
        <dbReference type="PROSITE" id="PS50405"/>
    </source>
</evidence>
<dbReference type="InterPro" id="IPR051369">
    <property type="entry name" value="GST_Theta"/>
</dbReference>
<evidence type="ECO:0000313" key="6">
    <source>
        <dbReference type="Proteomes" id="UP000006906"/>
    </source>
</evidence>
<feature type="domain" description="GST N-terminal" evidence="3">
    <location>
        <begin position="18"/>
        <end position="124"/>
    </location>
</feature>
<dbReference type="InterPro" id="IPR036249">
    <property type="entry name" value="Thioredoxin-like_sf"/>
</dbReference>
<name>A0A2K3DS20_CHLRE</name>
<dbReference type="Gene3D" id="3.40.30.10">
    <property type="entry name" value="Glutaredoxin"/>
    <property type="match status" value="1"/>
</dbReference>
<reference evidence="5 6" key="1">
    <citation type="journal article" date="2007" name="Science">
        <title>The Chlamydomonas genome reveals the evolution of key animal and plant functions.</title>
        <authorList>
            <person name="Merchant S.S."/>
            <person name="Prochnik S.E."/>
            <person name="Vallon O."/>
            <person name="Harris E.H."/>
            <person name="Karpowicz S.J."/>
            <person name="Witman G.B."/>
            <person name="Terry A."/>
            <person name="Salamov A."/>
            <person name="Fritz-Laylin L.K."/>
            <person name="Marechal-Drouard L."/>
            <person name="Marshall W.F."/>
            <person name="Qu L.H."/>
            <person name="Nelson D.R."/>
            <person name="Sanderfoot A.A."/>
            <person name="Spalding M.H."/>
            <person name="Kapitonov V.V."/>
            <person name="Ren Q."/>
            <person name="Ferris P."/>
            <person name="Lindquist E."/>
            <person name="Shapiro H."/>
            <person name="Lucas S.M."/>
            <person name="Grimwood J."/>
            <person name="Schmutz J."/>
            <person name="Cardol P."/>
            <person name="Cerutti H."/>
            <person name="Chanfreau G."/>
            <person name="Chen C.L."/>
            <person name="Cognat V."/>
            <person name="Croft M.T."/>
            <person name="Dent R."/>
            <person name="Dutcher S."/>
            <person name="Fernandez E."/>
            <person name="Fukuzawa H."/>
            <person name="Gonzalez-Ballester D."/>
            <person name="Gonzalez-Halphen D."/>
            <person name="Hallmann A."/>
            <person name="Hanikenne M."/>
            <person name="Hippler M."/>
            <person name="Inwood W."/>
            <person name="Jabbari K."/>
            <person name="Kalanon M."/>
            <person name="Kuras R."/>
            <person name="Lefebvre P.A."/>
            <person name="Lemaire S.D."/>
            <person name="Lobanov A.V."/>
            <person name="Lohr M."/>
            <person name="Manuell A."/>
            <person name="Meier I."/>
            <person name="Mets L."/>
            <person name="Mittag M."/>
            <person name="Mittelmeier T."/>
            <person name="Moroney J.V."/>
            <person name="Moseley J."/>
            <person name="Napoli C."/>
            <person name="Nedelcu A.M."/>
            <person name="Niyogi K."/>
            <person name="Novoselov S.V."/>
            <person name="Paulsen I.T."/>
            <person name="Pazour G."/>
            <person name="Purton S."/>
            <person name="Ral J.P."/>
            <person name="Riano-Pachon D.M."/>
            <person name="Riekhof W."/>
            <person name="Rymarquis L."/>
            <person name="Schroda M."/>
            <person name="Stern D."/>
            <person name="Umen J."/>
            <person name="Willows R."/>
            <person name="Wilson N."/>
            <person name="Zimmer S.L."/>
            <person name="Allmer J."/>
            <person name="Balk J."/>
            <person name="Bisova K."/>
            <person name="Chen C.J."/>
            <person name="Elias M."/>
            <person name="Gendler K."/>
            <person name="Hauser C."/>
            <person name="Lamb M.R."/>
            <person name="Ledford H."/>
            <person name="Long J.C."/>
            <person name="Minagawa J."/>
            <person name="Page M.D."/>
            <person name="Pan J."/>
            <person name="Pootakham W."/>
            <person name="Roje S."/>
            <person name="Rose A."/>
            <person name="Stahlberg E."/>
            <person name="Terauchi A.M."/>
            <person name="Yang P."/>
            <person name="Ball S."/>
            <person name="Bowler C."/>
            <person name="Dieckmann C.L."/>
            <person name="Gladyshev V.N."/>
            <person name="Green P."/>
            <person name="Jorgensen R."/>
            <person name="Mayfield S."/>
            <person name="Mueller-Roeber B."/>
            <person name="Rajamani S."/>
            <person name="Sayre R.T."/>
            <person name="Brokstein P."/>
            <person name="Dubchak I."/>
            <person name="Goodstein D."/>
            <person name="Hornick L."/>
            <person name="Huang Y.W."/>
            <person name="Jhaveri J."/>
            <person name="Luo Y."/>
            <person name="Martinez D."/>
            <person name="Ngau W.C."/>
            <person name="Otillar B."/>
            <person name="Poliakov A."/>
            <person name="Porter A."/>
            <person name="Szajkowski L."/>
            <person name="Werner G."/>
            <person name="Zhou K."/>
            <person name="Grigoriev I.V."/>
            <person name="Rokhsar D.S."/>
            <person name="Grossman A.R."/>
        </authorList>
    </citation>
    <scope>NUCLEOTIDE SEQUENCE [LARGE SCALE GENOMIC DNA]</scope>
    <source>
        <strain evidence="6">CC-503</strain>
    </source>
</reference>
<dbReference type="Proteomes" id="UP000006906">
    <property type="component" value="Chromosome 5"/>
</dbReference>
<dbReference type="Pfam" id="PF13409">
    <property type="entry name" value="GST_N_2"/>
    <property type="match status" value="1"/>
</dbReference>
<dbReference type="KEGG" id="cre:CHLRE_05g247550v5"/>